<comment type="caution">
    <text evidence="1">The sequence shown here is derived from an EMBL/GenBank/DDBJ whole genome shotgun (WGS) entry which is preliminary data.</text>
</comment>
<gene>
    <name evidence="1" type="ORF">J2S17_005209</name>
</gene>
<sequence>MRTYQVYLIEEEFASHYFGREQLFFRLFQEYDRSNGEFQTILERQICFITKSIPKKKVQEEIYQDLVRKQEVILDEHTYFITEKRSKAKLEVFNRHLILEASGNYEAETVFFEILRKSATSYLAIDLPHNRFGWLKPIKERKFV</sequence>
<dbReference type="EMBL" id="JAUSUB010000036">
    <property type="protein sequence ID" value="MDQ0273277.1"/>
    <property type="molecule type" value="Genomic_DNA"/>
</dbReference>
<proteinExistence type="predicted"/>
<keyword evidence="2" id="KW-1185">Reference proteome</keyword>
<name>A0ABU0AR71_9BACI</name>
<dbReference type="RefSeq" id="WP_307479199.1">
    <property type="nucleotide sequence ID" value="NZ_JAUSUB010000036.1"/>
</dbReference>
<evidence type="ECO:0000313" key="1">
    <source>
        <dbReference type="EMBL" id="MDQ0273277.1"/>
    </source>
</evidence>
<evidence type="ECO:0008006" key="3">
    <source>
        <dbReference type="Google" id="ProtNLM"/>
    </source>
</evidence>
<organism evidence="1 2">
    <name type="scientific">Cytobacillus purgationiresistens</name>
    <dbReference type="NCBI Taxonomy" id="863449"/>
    <lineage>
        <taxon>Bacteria</taxon>
        <taxon>Bacillati</taxon>
        <taxon>Bacillota</taxon>
        <taxon>Bacilli</taxon>
        <taxon>Bacillales</taxon>
        <taxon>Bacillaceae</taxon>
        <taxon>Cytobacillus</taxon>
    </lineage>
</organism>
<dbReference type="InterPro" id="IPR038449">
    <property type="entry name" value="SirA_sf"/>
</dbReference>
<dbReference type="InterPro" id="IPR019683">
    <property type="entry name" value="SirA"/>
</dbReference>
<evidence type="ECO:0000313" key="2">
    <source>
        <dbReference type="Proteomes" id="UP001238088"/>
    </source>
</evidence>
<reference evidence="1 2" key="1">
    <citation type="submission" date="2023-07" db="EMBL/GenBank/DDBJ databases">
        <title>Genomic Encyclopedia of Type Strains, Phase IV (KMG-IV): sequencing the most valuable type-strain genomes for metagenomic binning, comparative biology and taxonomic classification.</title>
        <authorList>
            <person name="Goeker M."/>
        </authorList>
    </citation>
    <scope>NUCLEOTIDE SEQUENCE [LARGE SCALE GENOMIC DNA]</scope>
    <source>
        <strain evidence="1 2">DSM 23494</strain>
    </source>
</reference>
<dbReference type="Gene3D" id="3.30.310.250">
    <property type="entry name" value="Sporulation inhibitor of replication protein SirA"/>
    <property type="match status" value="1"/>
</dbReference>
<accession>A0ABU0AR71</accession>
<protein>
    <recommendedName>
        <fullName evidence="3">Sporulation inhibitor of replication protein SirA</fullName>
    </recommendedName>
</protein>
<dbReference type="Pfam" id="PF10747">
    <property type="entry name" value="SirA"/>
    <property type="match status" value="1"/>
</dbReference>
<dbReference type="Proteomes" id="UP001238088">
    <property type="component" value="Unassembled WGS sequence"/>
</dbReference>